<evidence type="ECO:0000313" key="1">
    <source>
        <dbReference type="EMBL" id="HIS32282.1"/>
    </source>
</evidence>
<accession>A0A9D1JKQ0</accession>
<reference evidence="1" key="2">
    <citation type="journal article" date="2021" name="PeerJ">
        <title>Extensive microbial diversity within the chicken gut microbiome revealed by metagenomics and culture.</title>
        <authorList>
            <person name="Gilroy R."/>
            <person name="Ravi A."/>
            <person name="Getino M."/>
            <person name="Pursley I."/>
            <person name="Horton D.L."/>
            <person name="Alikhan N.F."/>
            <person name="Baker D."/>
            <person name="Gharbi K."/>
            <person name="Hall N."/>
            <person name="Watson M."/>
            <person name="Adriaenssens E.M."/>
            <person name="Foster-Nyarko E."/>
            <person name="Jarju S."/>
            <person name="Secka A."/>
            <person name="Antonio M."/>
            <person name="Oren A."/>
            <person name="Chaudhuri R.R."/>
            <person name="La Ragione R."/>
            <person name="Hildebrand F."/>
            <person name="Pallen M.J."/>
        </authorList>
    </citation>
    <scope>NUCLEOTIDE SEQUENCE</scope>
    <source>
        <strain evidence="1">CHK190-19873</strain>
    </source>
</reference>
<comment type="caution">
    <text evidence="1">The sequence shown here is derived from an EMBL/GenBank/DDBJ whole genome shotgun (WGS) entry which is preliminary data.</text>
</comment>
<sequence length="136" mass="15563">MKKYDLAKIMKRAWSLVKTAGFTISDGLRAAWKEAKEVAEKIKNVVIEHFESYNKRRYGTPWVCVMTETGKYDFSKNVGTYTGIEGDDGDLVVFEPVIGQVYGWGQKDYRGNNTIKKFVKWTGSKFENCDKLGNNK</sequence>
<dbReference type="AlphaFoldDB" id="A0A9D1JKQ0"/>
<dbReference type="EMBL" id="DVIQ01000073">
    <property type="protein sequence ID" value="HIS32282.1"/>
    <property type="molecule type" value="Genomic_DNA"/>
</dbReference>
<protein>
    <submittedName>
        <fullName evidence="1">Uncharacterized protein</fullName>
    </submittedName>
</protein>
<gene>
    <name evidence="1" type="ORF">IAB44_12175</name>
</gene>
<reference evidence="1" key="1">
    <citation type="submission" date="2020-10" db="EMBL/GenBank/DDBJ databases">
        <authorList>
            <person name="Gilroy R."/>
        </authorList>
    </citation>
    <scope>NUCLEOTIDE SEQUENCE</scope>
    <source>
        <strain evidence="1">CHK190-19873</strain>
    </source>
</reference>
<name>A0A9D1JKQ0_9FIRM</name>
<proteinExistence type="predicted"/>
<evidence type="ECO:0000313" key="2">
    <source>
        <dbReference type="Proteomes" id="UP000823935"/>
    </source>
</evidence>
<organism evidence="1 2">
    <name type="scientific">Candidatus Limivivens intestinipullorum</name>
    <dbReference type="NCBI Taxonomy" id="2840858"/>
    <lineage>
        <taxon>Bacteria</taxon>
        <taxon>Bacillati</taxon>
        <taxon>Bacillota</taxon>
        <taxon>Clostridia</taxon>
        <taxon>Lachnospirales</taxon>
        <taxon>Lachnospiraceae</taxon>
        <taxon>Lachnospiraceae incertae sedis</taxon>
        <taxon>Candidatus Limivivens</taxon>
    </lineage>
</organism>
<dbReference type="Proteomes" id="UP000823935">
    <property type="component" value="Unassembled WGS sequence"/>
</dbReference>